<dbReference type="CDD" id="cd06223">
    <property type="entry name" value="PRTases_typeI"/>
    <property type="match status" value="1"/>
</dbReference>
<evidence type="ECO:0000259" key="1">
    <source>
        <dbReference type="Pfam" id="PF00156"/>
    </source>
</evidence>
<gene>
    <name evidence="2" type="ORF">A6M21_15845</name>
</gene>
<dbReference type="STRING" id="1838280.A6M21_15845"/>
<keyword evidence="2" id="KW-0808">Transferase</keyword>
<name>A0A1B7LAY2_9FIRM</name>
<dbReference type="GO" id="GO:0016757">
    <property type="term" value="F:glycosyltransferase activity"/>
    <property type="evidence" value="ECO:0007669"/>
    <property type="project" value="UniProtKB-KW"/>
</dbReference>
<dbReference type="Gene3D" id="3.40.50.2020">
    <property type="match status" value="1"/>
</dbReference>
<dbReference type="SUPFAM" id="SSF53271">
    <property type="entry name" value="PRTase-like"/>
    <property type="match status" value="1"/>
</dbReference>
<accession>A0A1B7LAY2</accession>
<evidence type="ECO:0000313" key="2">
    <source>
        <dbReference type="EMBL" id="OAT79475.1"/>
    </source>
</evidence>
<dbReference type="RefSeq" id="WP_066671385.1">
    <property type="nucleotide sequence ID" value="NZ_LYVF01000196.1"/>
</dbReference>
<proteinExistence type="predicted"/>
<sequence length="213" mass="23496">MRYQNRAAAGRILAAALKTVIKNSAVVLAIPRGGVVVGAEIADRYNLPLDLVIPRKVGVPANPEVALGAVAQDGTLAVNRELLAWLGLGGNELSALVREQVAEIKRRMELYRGRPDYPAYHGRQIILVDDGVATGYTVLAALRFVRKQFAPPELILAVPVAPKETAARLEQEVDRLVCPLIPDDFQAVGQYYDNFNQTEDWEVIRLLQKHRPE</sequence>
<dbReference type="InterPro" id="IPR000836">
    <property type="entry name" value="PRTase_dom"/>
</dbReference>
<dbReference type="InterPro" id="IPR029057">
    <property type="entry name" value="PRTase-like"/>
</dbReference>
<feature type="domain" description="Phosphoribosyltransferase" evidence="1">
    <location>
        <begin position="9"/>
        <end position="192"/>
    </location>
</feature>
<reference evidence="2 3" key="1">
    <citation type="submission" date="2016-04" db="EMBL/GenBank/DDBJ databases">
        <authorList>
            <person name="Evans L.H."/>
            <person name="Alamgir A."/>
            <person name="Owens N."/>
            <person name="Weber N.D."/>
            <person name="Virtaneva K."/>
            <person name="Barbian K."/>
            <person name="Babar A."/>
            <person name="Rosenke K."/>
        </authorList>
    </citation>
    <scope>NUCLEOTIDE SEQUENCE [LARGE SCALE GENOMIC DNA]</scope>
    <source>
        <strain evidence="2 3">LMa1</strain>
    </source>
</reference>
<dbReference type="Pfam" id="PF00156">
    <property type="entry name" value="Pribosyltran"/>
    <property type="match status" value="1"/>
</dbReference>
<dbReference type="AlphaFoldDB" id="A0A1B7LAY2"/>
<dbReference type="Gene3D" id="3.30.1310.20">
    <property type="entry name" value="PRTase-like"/>
    <property type="match status" value="1"/>
</dbReference>
<dbReference type="Proteomes" id="UP000078532">
    <property type="component" value="Unassembled WGS sequence"/>
</dbReference>
<evidence type="ECO:0000313" key="3">
    <source>
        <dbReference type="Proteomes" id="UP000078532"/>
    </source>
</evidence>
<organism evidence="2 3">
    <name type="scientific">Desulfotomaculum copahuensis</name>
    <dbReference type="NCBI Taxonomy" id="1838280"/>
    <lineage>
        <taxon>Bacteria</taxon>
        <taxon>Bacillati</taxon>
        <taxon>Bacillota</taxon>
        <taxon>Clostridia</taxon>
        <taxon>Eubacteriales</taxon>
        <taxon>Desulfotomaculaceae</taxon>
        <taxon>Desulfotomaculum</taxon>
    </lineage>
</organism>
<keyword evidence="3" id="KW-1185">Reference proteome</keyword>
<dbReference type="EMBL" id="LYVF01000196">
    <property type="protein sequence ID" value="OAT79475.1"/>
    <property type="molecule type" value="Genomic_DNA"/>
</dbReference>
<protein>
    <submittedName>
        <fullName evidence="2">Phosphoribosyltransferase</fullName>
    </submittedName>
</protein>
<comment type="caution">
    <text evidence="2">The sequence shown here is derived from an EMBL/GenBank/DDBJ whole genome shotgun (WGS) entry which is preliminary data.</text>
</comment>
<keyword evidence="2" id="KW-0328">Glycosyltransferase</keyword>
<dbReference type="OrthoDB" id="9810066at2"/>